<evidence type="ECO:0000313" key="4">
    <source>
        <dbReference type="Proteomes" id="UP000478052"/>
    </source>
</evidence>
<keyword evidence="4" id="KW-1185">Reference proteome</keyword>
<sequence>MSNININTVKGSVAFIVCSLKIININNHILFISFVSRNCLCRKMTLAKMDQRFQLISHHRDDKQTESPRALNPVINNSKPNKVSSEILKISRLHVFFSFD</sequence>
<feature type="region of interest" description="Disordered" evidence="1">
    <location>
        <begin position="58"/>
        <end position="78"/>
    </location>
</feature>
<accession>A0A6G0YGM5</accession>
<dbReference type="Proteomes" id="UP000478052">
    <property type="component" value="Unassembled WGS sequence"/>
</dbReference>
<comment type="caution">
    <text evidence="3">The sequence shown here is derived from an EMBL/GenBank/DDBJ whole genome shotgun (WGS) entry which is preliminary data.</text>
</comment>
<evidence type="ECO:0000313" key="3">
    <source>
        <dbReference type="EMBL" id="KAF0755534.1"/>
    </source>
</evidence>
<keyword evidence="2" id="KW-1133">Transmembrane helix</keyword>
<dbReference type="EMBL" id="VUJU01004112">
    <property type="protein sequence ID" value="KAF0755534.1"/>
    <property type="molecule type" value="Genomic_DNA"/>
</dbReference>
<organism evidence="3 4">
    <name type="scientific">Aphis craccivora</name>
    <name type="common">Cowpea aphid</name>
    <dbReference type="NCBI Taxonomy" id="307492"/>
    <lineage>
        <taxon>Eukaryota</taxon>
        <taxon>Metazoa</taxon>
        <taxon>Ecdysozoa</taxon>
        <taxon>Arthropoda</taxon>
        <taxon>Hexapoda</taxon>
        <taxon>Insecta</taxon>
        <taxon>Pterygota</taxon>
        <taxon>Neoptera</taxon>
        <taxon>Paraneoptera</taxon>
        <taxon>Hemiptera</taxon>
        <taxon>Sternorrhyncha</taxon>
        <taxon>Aphidomorpha</taxon>
        <taxon>Aphidoidea</taxon>
        <taxon>Aphididae</taxon>
        <taxon>Aphidini</taxon>
        <taxon>Aphis</taxon>
        <taxon>Aphis</taxon>
    </lineage>
</organism>
<reference evidence="3 4" key="1">
    <citation type="submission" date="2019-08" db="EMBL/GenBank/DDBJ databases">
        <title>Whole genome of Aphis craccivora.</title>
        <authorList>
            <person name="Voronova N.V."/>
            <person name="Shulinski R.S."/>
            <person name="Bandarenka Y.V."/>
            <person name="Zhorov D.G."/>
            <person name="Warner D."/>
        </authorList>
    </citation>
    <scope>NUCLEOTIDE SEQUENCE [LARGE SCALE GENOMIC DNA]</scope>
    <source>
        <strain evidence="3">180601</strain>
        <tissue evidence="3">Whole Body</tissue>
    </source>
</reference>
<feature type="transmembrane region" description="Helical" evidence="2">
    <location>
        <begin position="12"/>
        <end position="35"/>
    </location>
</feature>
<evidence type="ECO:0000256" key="2">
    <source>
        <dbReference type="SAM" id="Phobius"/>
    </source>
</evidence>
<dbReference type="AlphaFoldDB" id="A0A6G0YGM5"/>
<gene>
    <name evidence="3" type="ORF">FWK35_00035726</name>
</gene>
<keyword evidence="2" id="KW-0472">Membrane</keyword>
<evidence type="ECO:0000256" key="1">
    <source>
        <dbReference type="SAM" id="MobiDB-lite"/>
    </source>
</evidence>
<keyword evidence="2" id="KW-0812">Transmembrane</keyword>
<proteinExistence type="predicted"/>
<name>A0A6G0YGM5_APHCR</name>
<protein>
    <submittedName>
        <fullName evidence="3">SKI family transcriptional corepressor 2 isoform X2</fullName>
    </submittedName>
</protein>